<evidence type="ECO:0000256" key="6">
    <source>
        <dbReference type="ARBA" id="ARBA00023136"/>
    </source>
</evidence>
<comment type="subcellular location">
    <subcellularLocation>
        <location evidence="1">Membrane</location>
        <topology evidence="1">Multi-pass membrane protein</topology>
    </subcellularLocation>
</comment>
<feature type="domain" description="Ferric oxidoreductase" evidence="8">
    <location>
        <begin position="50"/>
        <end position="163"/>
    </location>
</feature>
<accession>A0A2M8F384</accession>
<evidence type="ECO:0000256" key="7">
    <source>
        <dbReference type="SAM" id="Phobius"/>
    </source>
</evidence>
<protein>
    <recommendedName>
        <fullName evidence="8">Ferric oxidoreductase domain-containing protein</fullName>
    </recommendedName>
</protein>
<dbReference type="AlphaFoldDB" id="A0A2M8F384"/>
<evidence type="ECO:0000256" key="4">
    <source>
        <dbReference type="ARBA" id="ARBA00022989"/>
    </source>
</evidence>
<keyword evidence="5" id="KW-0408">Iron</keyword>
<feature type="transmembrane region" description="Helical" evidence="7">
    <location>
        <begin position="45"/>
        <end position="65"/>
    </location>
</feature>
<feature type="transmembrane region" description="Helical" evidence="7">
    <location>
        <begin position="119"/>
        <end position="137"/>
    </location>
</feature>
<dbReference type="Pfam" id="PF01794">
    <property type="entry name" value="Ferric_reduct"/>
    <property type="match status" value="1"/>
</dbReference>
<keyword evidence="2" id="KW-0813">Transport</keyword>
<evidence type="ECO:0000256" key="3">
    <source>
        <dbReference type="ARBA" id="ARBA00022692"/>
    </source>
</evidence>
<name>A0A2M8F384_9BACT</name>
<evidence type="ECO:0000313" key="9">
    <source>
        <dbReference type="EMBL" id="PJC33721.1"/>
    </source>
</evidence>
<dbReference type="GO" id="GO:0016679">
    <property type="term" value="F:oxidoreductase activity, acting on diphenols and related substances as donors"/>
    <property type="evidence" value="ECO:0007669"/>
    <property type="project" value="TreeGrafter"/>
</dbReference>
<evidence type="ECO:0000256" key="5">
    <source>
        <dbReference type="ARBA" id="ARBA00023004"/>
    </source>
</evidence>
<feature type="transmembrane region" description="Helical" evidence="7">
    <location>
        <begin position="149"/>
        <end position="169"/>
    </location>
</feature>
<organism evidence="9 10">
    <name type="scientific">Candidatus Roizmanbacteria bacterium CG_4_9_14_0_2_um_filter_39_13</name>
    <dbReference type="NCBI Taxonomy" id="1974839"/>
    <lineage>
        <taxon>Bacteria</taxon>
        <taxon>Candidatus Roizmaniibacteriota</taxon>
    </lineage>
</organism>
<sequence>MHRLLSKRKEILIVFRFWYIYITSYMVLFGYWTSLGIERVKIQRVGLLSGQIAVWFFIATLLPGIARRFKIQHIAFTFLMSIRRQLGVSMFLLGLLHYVSLRLFLVLFAGVPLDMTPPVFEIFGFFALYSLVPLYITSNDYSVKKLGVWWRRVHSIAYITVWLIFGHVALQEFEVVAIVLGIVAILEVASLIYHRRPSV</sequence>
<dbReference type="InterPro" id="IPR022837">
    <property type="entry name" value="MsrQ-like"/>
</dbReference>
<dbReference type="GO" id="GO:0020037">
    <property type="term" value="F:heme binding"/>
    <property type="evidence" value="ECO:0007669"/>
    <property type="project" value="TreeGrafter"/>
</dbReference>
<feature type="transmembrane region" description="Helical" evidence="7">
    <location>
        <begin position="86"/>
        <end position="113"/>
    </location>
</feature>
<evidence type="ECO:0000256" key="2">
    <source>
        <dbReference type="ARBA" id="ARBA00022448"/>
    </source>
</evidence>
<keyword evidence="3 7" id="KW-0812">Transmembrane</keyword>
<evidence type="ECO:0000313" key="10">
    <source>
        <dbReference type="Proteomes" id="UP000231383"/>
    </source>
</evidence>
<proteinExistence type="predicted"/>
<dbReference type="GO" id="GO:0010181">
    <property type="term" value="F:FMN binding"/>
    <property type="evidence" value="ECO:0007669"/>
    <property type="project" value="TreeGrafter"/>
</dbReference>
<gene>
    <name evidence="9" type="ORF">CO051_01205</name>
</gene>
<dbReference type="EMBL" id="PFSC01000031">
    <property type="protein sequence ID" value="PJC33721.1"/>
    <property type="molecule type" value="Genomic_DNA"/>
</dbReference>
<feature type="transmembrane region" description="Helical" evidence="7">
    <location>
        <begin position="12"/>
        <end position="33"/>
    </location>
</feature>
<dbReference type="Proteomes" id="UP000231383">
    <property type="component" value="Unassembled WGS sequence"/>
</dbReference>
<dbReference type="PANTHER" id="PTHR36964:SF1">
    <property type="entry name" value="PROTEIN-METHIONINE-SULFOXIDE REDUCTASE HEME-BINDING SUBUNIT MSRQ"/>
    <property type="match status" value="1"/>
</dbReference>
<evidence type="ECO:0000256" key="1">
    <source>
        <dbReference type="ARBA" id="ARBA00004141"/>
    </source>
</evidence>
<dbReference type="InterPro" id="IPR013130">
    <property type="entry name" value="Fe3_Rdtase_TM_dom"/>
</dbReference>
<dbReference type="PANTHER" id="PTHR36964">
    <property type="entry name" value="PROTEIN-METHIONINE-SULFOXIDE REDUCTASE HEME-BINDING SUBUNIT MSRQ"/>
    <property type="match status" value="1"/>
</dbReference>
<comment type="caution">
    <text evidence="9">The sequence shown here is derived from an EMBL/GenBank/DDBJ whole genome shotgun (WGS) entry which is preliminary data.</text>
</comment>
<feature type="transmembrane region" description="Helical" evidence="7">
    <location>
        <begin position="175"/>
        <end position="193"/>
    </location>
</feature>
<keyword evidence="6 7" id="KW-0472">Membrane</keyword>
<reference evidence="10" key="1">
    <citation type="submission" date="2017-09" db="EMBL/GenBank/DDBJ databases">
        <title>Depth-based differentiation of microbial function through sediment-hosted aquifers and enrichment of novel symbionts in the deep terrestrial subsurface.</title>
        <authorList>
            <person name="Probst A.J."/>
            <person name="Ladd B."/>
            <person name="Jarett J.K."/>
            <person name="Geller-Mcgrath D.E."/>
            <person name="Sieber C.M.K."/>
            <person name="Emerson J.B."/>
            <person name="Anantharaman K."/>
            <person name="Thomas B.C."/>
            <person name="Malmstrom R."/>
            <person name="Stieglmeier M."/>
            <person name="Klingl A."/>
            <person name="Woyke T."/>
            <person name="Ryan C.M."/>
            <person name="Banfield J.F."/>
        </authorList>
    </citation>
    <scope>NUCLEOTIDE SEQUENCE [LARGE SCALE GENOMIC DNA]</scope>
</reference>
<dbReference type="GO" id="GO:0005886">
    <property type="term" value="C:plasma membrane"/>
    <property type="evidence" value="ECO:0007669"/>
    <property type="project" value="TreeGrafter"/>
</dbReference>
<keyword evidence="4 7" id="KW-1133">Transmembrane helix</keyword>
<evidence type="ECO:0000259" key="8">
    <source>
        <dbReference type="Pfam" id="PF01794"/>
    </source>
</evidence>